<dbReference type="Proteomes" id="UP000830671">
    <property type="component" value="Chromosome 5"/>
</dbReference>
<dbReference type="KEGG" id="clup:CLUP02_10602"/>
<feature type="region of interest" description="Disordered" evidence="1">
    <location>
        <begin position="229"/>
        <end position="257"/>
    </location>
</feature>
<evidence type="ECO:0000313" key="2">
    <source>
        <dbReference type="EMBL" id="UQC85106.1"/>
    </source>
</evidence>
<reference evidence="2" key="1">
    <citation type="journal article" date="2021" name="Mol. Plant Microbe Interact.">
        <title>Complete Genome Sequence of the Plant-Pathogenic Fungus Colletotrichum lupini.</title>
        <authorList>
            <person name="Baroncelli R."/>
            <person name="Pensec F."/>
            <person name="Da Lio D."/>
            <person name="Boufleur T."/>
            <person name="Vicente I."/>
            <person name="Sarrocco S."/>
            <person name="Picot A."/>
            <person name="Baraldi E."/>
            <person name="Sukno S."/>
            <person name="Thon M."/>
            <person name="Le Floch G."/>
        </authorList>
    </citation>
    <scope>NUCLEOTIDE SEQUENCE</scope>
    <source>
        <strain evidence="2">IMI 504893</strain>
    </source>
</reference>
<dbReference type="RefSeq" id="XP_049146723.1">
    <property type="nucleotide sequence ID" value="XM_049289578.1"/>
</dbReference>
<evidence type="ECO:0000313" key="3">
    <source>
        <dbReference type="Proteomes" id="UP000830671"/>
    </source>
</evidence>
<dbReference type="AlphaFoldDB" id="A0A9Q8SYM8"/>
<organism evidence="2 3">
    <name type="scientific">Colletotrichum lupini</name>
    <dbReference type="NCBI Taxonomy" id="145971"/>
    <lineage>
        <taxon>Eukaryota</taxon>
        <taxon>Fungi</taxon>
        <taxon>Dikarya</taxon>
        <taxon>Ascomycota</taxon>
        <taxon>Pezizomycotina</taxon>
        <taxon>Sordariomycetes</taxon>
        <taxon>Hypocreomycetidae</taxon>
        <taxon>Glomerellales</taxon>
        <taxon>Glomerellaceae</taxon>
        <taxon>Colletotrichum</taxon>
        <taxon>Colletotrichum acutatum species complex</taxon>
    </lineage>
</organism>
<sequence>MSLILPQQLLQEIWMQHGDEHHWNWGTAEITVLSARDAILTQQHIRIPVKTGTSHFVPARTGVGRAKRQQHQRKLDHRFLSRQRRLTRRETTLEEKQSICSPSVPGLVSETKTYCNSLDCRHMFDPSEIILLASKLQNTKLTVTLIDILHGLGGLTQDAVCSSASKTPLAKQNYHRGPPVIRPPPRQKITSRFGLRLAYLDFIPSTGTFDDKQWNGDISRSKVGALSAKSDGGAKLQGITPSTAGPATDPGSCSNSE</sequence>
<dbReference type="GeneID" id="73344588"/>
<gene>
    <name evidence="2" type="ORF">CLUP02_10602</name>
</gene>
<evidence type="ECO:0000256" key="1">
    <source>
        <dbReference type="SAM" id="MobiDB-lite"/>
    </source>
</evidence>
<dbReference type="EMBL" id="CP019477">
    <property type="protein sequence ID" value="UQC85106.1"/>
    <property type="molecule type" value="Genomic_DNA"/>
</dbReference>
<proteinExistence type="predicted"/>
<protein>
    <submittedName>
        <fullName evidence="2">Uncharacterized protein</fullName>
    </submittedName>
</protein>
<keyword evidence="3" id="KW-1185">Reference proteome</keyword>
<feature type="compositionally biased region" description="Polar residues" evidence="1">
    <location>
        <begin position="239"/>
        <end position="257"/>
    </location>
</feature>
<accession>A0A9Q8SYM8</accession>
<name>A0A9Q8SYM8_9PEZI</name>